<proteinExistence type="predicted"/>
<reference evidence="1 2" key="1">
    <citation type="submission" date="2017-09" db="EMBL/GenBank/DDBJ databases">
        <title>Depth-based differentiation of microbial function through sediment-hosted aquifers and enrichment of novel symbionts in the deep terrestrial subsurface.</title>
        <authorList>
            <person name="Probst A.J."/>
            <person name="Ladd B."/>
            <person name="Jarett J.K."/>
            <person name="Geller-Mcgrath D.E."/>
            <person name="Sieber C.M."/>
            <person name="Emerson J.B."/>
            <person name="Anantharaman K."/>
            <person name="Thomas B.C."/>
            <person name="Malmstrom R."/>
            <person name="Stieglmeier M."/>
            <person name="Klingl A."/>
            <person name="Woyke T."/>
            <person name="Ryan C.M."/>
            <person name="Banfield J.F."/>
        </authorList>
    </citation>
    <scope>NUCLEOTIDE SEQUENCE [LARGE SCALE GENOMIC DNA]</scope>
    <source>
        <strain evidence="1">CG11_big_fil_rev_8_21_14_0_20_39_10</strain>
    </source>
</reference>
<evidence type="ECO:0000313" key="1">
    <source>
        <dbReference type="EMBL" id="PIR13026.1"/>
    </source>
</evidence>
<dbReference type="EMBL" id="PCWW01000062">
    <property type="protein sequence ID" value="PIR13026.1"/>
    <property type="molecule type" value="Genomic_DNA"/>
</dbReference>
<organism evidence="1 2">
    <name type="scientific">Candidatus Falkowbacteria bacterium CG11_big_fil_rev_8_21_14_0_20_39_10</name>
    <dbReference type="NCBI Taxonomy" id="1974570"/>
    <lineage>
        <taxon>Bacteria</taxon>
        <taxon>Candidatus Falkowiibacteriota</taxon>
    </lineage>
</organism>
<accession>A0A2M6K8I0</accession>
<sequence length="111" mass="12862">MKKGDKNNKPITKGEAKKVVSEVLGQFTEDVLLPSIEKIVNNQVDEKIGQHRHEMKNYIDEKLTSTKGDIISYIKGDRERDKNWKLKIVNILKREKLAKSSELKFLVDLVR</sequence>
<name>A0A2M6K8I0_9BACT</name>
<dbReference type="AlphaFoldDB" id="A0A2M6K8I0"/>
<gene>
    <name evidence="1" type="ORF">COV49_03620</name>
</gene>
<protein>
    <submittedName>
        <fullName evidence="1">Uncharacterized protein</fullName>
    </submittedName>
</protein>
<comment type="caution">
    <text evidence="1">The sequence shown here is derived from an EMBL/GenBank/DDBJ whole genome shotgun (WGS) entry which is preliminary data.</text>
</comment>
<evidence type="ECO:0000313" key="2">
    <source>
        <dbReference type="Proteomes" id="UP000230869"/>
    </source>
</evidence>
<dbReference type="Proteomes" id="UP000230869">
    <property type="component" value="Unassembled WGS sequence"/>
</dbReference>